<protein>
    <recommendedName>
        <fullName evidence="3">DNA topoisomerase</fullName>
        <ecNumber evidence="3">5.6.2.1</ecNumber>
    </recommendedName>
</protein>
<evidence type="ECO:0000313" key="9">
    <source>
        <dbReference type="EMBL" id="MDH7639684.1"/>
    </source>
</evidence>
<dbReference type="RefSeq" id="WP_281044935.1">
    <property type="nucleotide sequence ID" value="NZ_JARYGZ010000001.1"/>
</dbReference>
<comment type="catalytic activity">
    <reaction evidence="1">
        <text>ATP-independent breakage of single-stranded DNA, followed by passage and rejoining.</text>
        <dbReference type="EC" id="5.6.2.1"/>
    </reaction>
</comment>
<dbReference type="EC" id="5.6.2.1" evidence="3"/>
<sequence length="342" mass="38020">MANPKLTYVDDDLPGITRRKSGRGWAYTDAHGDRITDRDEIDRLNAVGMPPAYRDCWFCPSADGHIQAIGYDDKGRKQYRYHPDFRARQEAEKYAGCADFGRMLPLIRRQVESDLAHRKLDKRTAVAAVVRLLDLGHVRVGNETYARENGSFGATTLRTRHAAVRGAKLRLCYKGKSGKMQELTIEDRRLSTIVKRCQDLPGQQLFQYLDGEGERRAVTSTDVNDYIREATGGEFTAKHFRTWAASVIAYRAIVEASTNGIGIKAMLEPVAAALGNTPAISRKSYVHPALCDLAKAGGLKGQAPVRLPRATRWLDPAERGLIAFLDALSETGMSKTRKRKAA</sequence>
<dbReference type="Pfam" id="PF01028">
    <property type="entry name" value="Topoisom_I"/>
    <property type="match status" value="1"/>
</dbReference>
<dbReference type="InterPro" id="IPR001631">
    <property type="entry name" value="TopoI"/>
</dbReference>
<evidence type="ECO:0000256" key="6">
    <source>
        <dbReference type="ARBA" id="ARBA00023235"/>
    </source>
</evidence>
<name>A0ABT6N2Z6_9SPHN</name>
<dbReference type="Gene3D" id="1.10.132.120">
    <property type="match status" value="1"/>
</dbReference>
<dbReference type="Pfam" id="PF21338">
    <property type="entry name" value="Top1B_N_bact"/>
    <property type="match status" value="1"/>
</dbReference>
<organism evidence="9 10">
    <name type="scientific">Sphingomonas oryzagri</name>
    <dbReference type="NCBI Taxonomy" id="3042314"/>
    <lineage>
        <taxon>Bacteria</taxon>
        <taxon>Pseudomonadati</taxon>
        <taxon>Pseudomonadota</taxon>
        <taxon>Alphaproteobacteria</taxon>
        <taxon>Sphingomonadales</taxon>
        <taxon>Sphingomonadaceae</taxon>
        <taxon>Sphingomonas</taxon>
    </lineage>
</organism>
<keyword evidence="4" id="KW-0799">Topoisomerase</keyword>
<feature type="domain" description="DNA topoisomerase I catalytic core eukaryotic-type" evidence="7">
    <location>
        <begin position="84"/>
        <end position="259"/>
    </location>
</feature>
<keyword evidence="5" id="KW-0238">DNA-binding</keyword>
<keyword evidence="6" id="KW-0413">Isomerase</keyword>
<evidence type="ECO:0000256" key="3">
    <source>
        <dbReference type="ARBA" id="ARBA00012891"/>
    </source>
</evidence>
<evidence type="ECO:0000313" key="10">
    <source>
        <dbReference type="Proteomes" id="UP001160625"/>
    </source>
</evidence>
<dbReference type="EMBL" id="JARYGZ010000001">
    <property type="protein sequence ID" value="MDH7639684.1"/>
    <property type="molecule type" value="Genomic_DNA"/>
</dbReference>
<dbReference type="InterPro" id="IPR035447">
    <property type="entry name" value="DNA_topo_I_N_sf"/>
</dbReference>
<dbReference type="Gene3D" id="3.90.15.10">
    <property type="entry name" value="Topoisomerase I, Chain A, domain 3"/>
    <property type="match status" value="1"/>
</dbReference>
<dbReference type="Proteomes" id="UP001160625">
    <property type="component" value="Unassembled WGS sequence"/>
</dbReference>
<dbReference type="SUPFAM" id="SSF55869">
    <property type="entry name" value="DNA topoisomerase I domain"/>
    <property type="match status" value="1"/>
</dbReference>
<dbReference type="PRINTS" id="PR00416">
    <property type="entry name" value="EUTPISMRASEI"/>
</dbReference>
<evidence type="ECO:0000256" key="5">
    <source>
        <dbReference type="ARBA" id="ARBA00023125"/>
    </source>
</evidence>
<evidence type="ECO:0000259" key="7">
    <source>
        <dbReference type="Pfam" id="PF01028"/>
    </source>
</evidence>
<dbReference type="InterPro" id="IPR014711">
    <property type="entry name" value="TopoI_cat_a-hlx-sub_euk"/>
</dbReference>
<dbReference type="Gene3D" id="3.30.66.10">
    <property type="entry name" value="DNA topoisomerase I domain"/>
    <property type="match status" value="1"/>
</dbReference>
<keyword evidence="10" id="KW-1185">Reference proteome</keyword>
<accession>A0ABT6N2Z6</accession>
<dbReference type="PROSITE" id="PS52038">
    <property type="entry name" value="TOPO_IB_2"/>
    <property type="match status" value="1"/>
</dbReference>
<evidence type="ECO:0000256" key="2">
    <source>
        <dbReference type="ARBA" id="ARBA00006645"/>
    </source>
</evidence>
<evidence type="ECO:0000256" key="4">
    <source>
        <dbReference type="ARBA" id="ARBA00023029"/>
    </source>
</evidence>
<comment type="caution">
    <text evidence="9">The sequence shown here is derived from an EMBL/GenBank/DDBJ whole genome shotgun (WGS) entry which is preliminary data.</text>
</comment>
<evidence type="ECO:0000256" key="1">
    <source>
        <dbReference type="ARBA" id="ARBA00000213"/>
    </source>
</evidence>
<reference evidence="9" key="1">
    <citation type="submission" date="2023-04" db="EMBL/GenBank/DDBJ databases">
        <title>Sphingomonas sp. MAHUQ-71 isolated from rice field.</title>
        <authorList>
            <person name="Huq M.A."/>
        </authorList>
    </citation>
    <scope>NUCLEOTIDE SEQUENCE</scope>
    <source>
        <strain evidence="9">MAHUQ-71</strain>
    </source>
</reference>
<evidence type="ECO:0000259" key="8">
    <source>
        <dbReference type="Pfam" id="PF21338"/>
    </source>
</evidence>
<dbReference type="InterPro" id="IPR049331">
    <property type="entry name" value="Top1B_N_bact"/>
</dbReference>
<dbReference type="SUPFAM" id="SSF56349">
    <property type="entry name" value="DNA breaking-rejoining enzymes"/>
    <property type="match status" value="1"/>
</dbReference>
<dbReference type="InterPro" id="IPR013500">
    <property type="entry name" value="TopoI_cat_euk"/>
</dbReference>
<feature type="domain" description="DNA topoisomerase IB N-terminal" evidence="8">
    <location>
        <begin position="24"/>
        <end position="72"/>
    </location>
</feature>
<dbReference type="InterPro" id="IPR011010">
    <property type="entry name" value="DNA_brk_join_enz"/>
</dbReference>
<comment type="similarity">
    <text evidence="2">Belongs to the type IB topoisomerase family.</text>
</comment>
<proteinExistence type="inferred from homology"/>
<gene>
    <name evidence="9" type="ORF">QGN17_13180</name>
</gene>